<dbReference type="Pfam" id="PF07258">
    <property type="entry name" value="COMM_domain"/>
    <property type="match status" value="1"/>
</dbReference>
<reference evidence="6" key="1">
    <citation type="submission" date="2012-12" db="EMBL/GenBank/DDBJ databases">
        <authorList>
            <person name="Hellsten U."/>
            <person name="Grimwood J."/>
            <person name="Chapman J.A."/>
            <person name="Shapiro H."/>
            <person name="Aerts A."/>
            <person name="Otillar R.P."/>
            <person name="Terry A.Y."/>
            <person name="Boore J.L."/>
            <person name="Simakov O."/>
            <person name="Marletaz F."/>
            <person name="Cho S.-J."/>
            <person name="Edsinger-Gonzales E."/>
            <person name="Havlak P."/>
            <person name="Kuo D.-H."/>
            <person name="Larsson T."/>
            <person name="Lv J."/>
            <person name="Arendt D."/>
            <person name="Savage R."/>
            <person name="Osoegawa K."/>
            <person name="de Jong P."/>
            <person name="Lindberg D.R."/>
            <person name="Seaver E.C."/>
            <person name="Weisblat D.A."/>
            <person name="Putnam N.H."/>
            <person name="Grigoriev I.V."/>
            <person name="Rokhsar D.S."/>
        </authorList>
    </citation>
    <scope>NUCLEOTIDE SEQUENCE</scope>
</reference>
<dbReference type="KEGG" id="hro:HELRODRAFT_173534"/>
<dbReference type="GO" id="GO:0005634">
    <property type="term" value="C:nucleus"/>
    <property type="evidence" value="ECO:0000318"/>
    <property type="project" value="GO_Central"/>
</dbReference>
<dbReference type="CTD" id="20204583"/>
<feature type="domain" description="COMM" evidence="3">
    <location>
        <begin position="119"/>
        <end position="152"/>
    </location>
</feature>
<evidence type="ECO:0000313" key="6">
    <source>
        <dbReference type="Proteomes" id="UP000015101"/>
    </source>
</evidence>
<organism evidence="5 6">
    <name type="scientific">Helobdella robusta</name>
    <name type="common">Californian leech</name>
    <dbReference type="NCBI Taxonomy" id="6412"/>
    <lineage>
        <taxon>Eukaryota</taxon>
        <taxon>Metazoa</taxon>
        <taxon>Spiralia</taxon>
        <taxon>Lophotrochozoa</taxon>
        <taxon>Annelida</taxon>
        <taxon>Clitellata</taxon>
        <taxon>Hirudinea</taxon>
        <taxon>Rhynchobdellida</taxon>
        <taxon>Glossiphoniidae</taxon>
        <taxon>Helobdella</taxon>
    </lineage>
</organism>
<dbReference type="GeneID" id="20204583"/>
<dbReference type="HOGENOM" id="CLU_1534223_0_0_1"/>
<dbReference type="RefSeq" id="XP_009018403.1">
    <property type="nucleotide sequence ID" value="XM_009020155.1"/>
</dbReference>
<dbReference type="PANTHER" id="PTHR15666:SF1">
    <property type="entry name" value="COMM DOMAIN-CONTAINING PROTEIN 5"/>
    <property type="match status" value="1"/>
</dbReference>
<keyword evidence="6" id="KW-1185">Reference proteome</keyword>
<dbReference type="InterPro" id="IPR017920">
    <property type="entry name" value="COMM"/>
</dbReference>
<reference evidence="5" key="3">
    <citation type="submission" date="2015-06" db="UniProtKB">
        <authorList>
            <consortium name="EnsemblMetazoa"/>
        </authorList>
    </citation>
    <scope>IDENTIFICATION</scope>
</reference>
<dbReference type="InParanoid" id="T1F6Y4"/>
<dbReference type="PANTHER" id="PTHR15666">
    <property type="entry name" value="COMM DOMAIN CONTAINING PROTEIN 5"/>
    <property type="match status" value="1"/>
</dbReference>
<name>T1F6Y4_HELRO</name>
<dbReference type="EMBL" id="AMQM01004589">
    <property type="status" value="NOT_ANNOTATED_CDS"/>
    <property type="molecule type" value="Genomic_DNA"/>
</dbReference>
<evidence type="ECO:0000259" key="3">
    <source>
        <dbReference type="Pfam" id="PF07258"/>
    </source>
</evidence>
<dbReference type="AlphaFoldDB" id="T1F6Y4"/>
<proteinExistence type="inferred from homology"/>
<dbReference type="EnsemblMetazoa" id="HelroT173534">
    <property type="protein sequence ID" value="HelroP173534"/>
    <property type="gene ID" value="HelroG173534"/>
</dbReference>
<accession>T1F6Y4</accession>
<dbReference type="EMBL" id="KB096633">
    <property type="protein sequence ID" value="ESO03255.1"/>
    <property type="molecule type" value="Genomic_DNA"/>
</dbReference>
<evidence type="ECO:0000313" key="4">
    <source>
        <dbReference type="EMBL" id="ESO03255.1"/>
    </source>
</evidence>
<evidence type="ECO:0000313" key="5">
    <source>
        <dbReference type="EnsemblMetazoa" id="HelroP173534"/>
    </source>
</evidence>
<dbReference type="STRING" id="6412.T1F6Y4"/>
<reference evidence="4 6" key="2">
    <citation type="journal article" date="2013" name="Nature">
        <title>Insights into bilaterian evolution from three spiralian genomes.</title>
        <authorList>
            <person name="Simakov O."/>
            <person name="Marletaz F."/>
            <person name="Cho S.J."/>
            <person name="Edsinger-Gonzales E."/>
            <person name="Havlak P."/>
            <person name="Hellsten U."/>
            <person name="Kuo D.H."/>
            <person name="Larsson T."/>
            <person name="Lv J."/>
            <person name="Arendt D."/>
            <person name="Savage R."/>
            <person name="Osoegawa K."/>
            <person name="de Jong P."/>
            <person name="Grimwood J."/>
            <person name="Chapman J.A."/>
            <person name="Shapiro H."/>
            <person name="Aerts A."/>
            <person name="Otillar R.P."/>
            <person name="Terry A.Y."/>
            <person name="Boore J.L."/>
            <person name="Grigoriev I.V."/>
            <person name="Lindberg D.R."/>
            <person name="Seaver E.C."/>
            <person name="Weisblat D.A."/>
            <person name="Putnam N.H."/>
            <person name="Rokhsar D.S."/>
        </authorList>
    </citation>
    <scope>NUCLEOTIDE SEQUENCE</scope>
</reference>
<sequence>MGDDKKVSLDFLTSEEIKLMIKISDQITNKSVFEEILKVVLTNFEGVYQDLNLAKSLNSTTSLSHNEIYTLASGLHSLTLLSFKNSMNRKEMWELLTELMMRDELISTVISAFYGERLLKKDLQPVIILNITLNNGENQTFQVSLKKFHEMRCLTASLLKEVITLERNKLQKVAN</sequence>
<evidence type="ECO:0000256" key="1">
    <source>
        <dbReference type="ARBA" id="ARBA00016556"/>
    </source>
</evidence>
<dbReference type="InterPro" id="IPR037357">
    <property type="entry name" value="COMMD5"/>
</dbReference>
<protein>
    <recommendedName>
        <fullName evidence="1">COMM domain-containing protein 5</fullName>
    </recommendedName>
</protein>
<dbReference type="OrthoDB" id="203754at2759"/>
<dbReference type="Proteomes" id="UP000015101">
    <property type="component" value="Unassembled WGS sequence"/>
</dbReference>
<evidence type="ECO:0000256" key="2">
    <source>
        <dbReference type="ARBA" id="ARBA00093452"/>
    </source>
</evidence>
<gene>
    <name evidence="5" type="primary">20204583</name>
    <name evidence="4" type="ORF">HELRODRAFT_173534</name>
</gene>
<comment type="similarity">
    <text evidence="2">Belongs to the COMM domain-containing protein 5 family.</text>
</comment>